<dbReference type="PANTHER" id="PTHR11590">
    <property type="entry name" value="PROTEIN-GLUTAMINE GAMMA-GLUTAMYLTRANSFERASE"/>
    <property type="match status" value="1"/>
</dbReference>
<accession>A0ABP0GZD4</accession>
<keyword evidence="4" id="KW-1185">Reference proteome</keyword>
<dbReference type="InterPro" id="IPR008958">
    <property type="entry name" value="Transglutaminase_C"/>
</dbReference>
<feature type="domain" description="Transglutaminase C-terminal" evidence="2">
    <location>
        <begin position="146"/>
        <end position="225"/>
    </location>
</feature>
<protein>
    <recommendedName>
        <fullName evidence="2">Transglutaminase C-terminal domain-containing protein</fullName>
    </recommendedName>
</protein>
<evidence type="ECO:0000259" key="2">
    <source>
        <dbReference type="Pfam" id="PF00927"/>
    </source>
</evidence>
<dbReference type="SUPFAM" id="SSF54001">
    <property type="entry name" value="Cysteine proteinases"/>
    <property type="match status" value="1"/>
</dbReference>
<name>A0ABP0GZD4_CLALP</name>
<evidence type="ECO:0000256" key="1">
    <source>
        <dbReference type="SAM" id="MobiDB-lite"/>
    </source>
</evidence>
<comment type="caution">
    <text evidence="3">The sequence shown here is derived from an EMBL/GenBank/DDBJ whole genome shotgun (WGS) entry which is preliminary data.</text>
</comment>
<dbReference type="InterPro" id="IPR050779">
    <property type="entry name" value="Transglutaminase"/>
</dbReference>
<organism evidence="3 4">
    <name type="scientific">Clavelina lepadiformis</name>
    <name type="common">Light-bulb sea squirt</name>
    <name type="synonym">Ascidia lepadiformis</name>
    <dbReference type="NCBI Taxonomy" id="159417"/>
    <lineage>
        <taxon>Eukaryota</taxon>
        <taxon>Metazoa</taxon>
        <taxon>Chordata</taxon>
        <taxon>Tunicata</taxon>
        <taxon>Ascidiacea</taxon>
        <taxon>Aplousobranchia</taxon>
        <taxon>Clavelinidae</taxon>
        <taxon>Clavelina</taxon>
    </lineage>
</organism>
<dbReference type="EMBL" id="CAWYQH010000163">
    <property type="protein sequence ID" value="CAK8697106.1"/>
    <property type="molecule type" value="Genomic_DNA"/>
</dbReference>
<dbReference type="PANTHER" id="PTHR11590:SF81">
    <property type="entry name" value="PROTEIN-GLUTAMINE GAMMA-GLUTAMYLTRANSFERASE K-LIKE ISOFORM X4"/>
    <property type="match status" value="1"/>
</dbReference>
<dbReference type="Gene3D" id="3.90.260.10">
    <property type="entry name" value="Transglutaminase-like"/>
    <property type="match status" value="1"/>
</dbReference>
<dbReference type="Gene3D" id="2.60.40.10">
    <property type="entry name" value="Immunoglobulins"/>
    <property type="match status" value="2"/>
</dbReference>
<reference evidence="3 4" key="1">
    <citation type="submission" date="2024-02" db="EMBL/GenBank/DDBJ databases">
        <authorList>
            <person name="Daric V."/>
            <person name="Darras S."/>
        </authorList>
    </citation>
    <scope>NUCLEOTIDE SEQUENCE [LARGE SCALE GENOMIC DNA]</scope>
</reference>
<sequence>MAREDLPDGFGGWQALDATPQEESDRKFQCGPMSINAIKEGHINFDYDGAFIYAEVNGTKKYWKQLKEVETDENGRKIEWEELSSESASIGQHISTKQVGKEEREDITNQYKYKEGSKEENLSFEVARKYVRITRTARKEVKKVIEINTGVPSSIKFGQDLSFNIKVKNVSKSSQNVFINVVAKTMQYNGSLVAQILDTDFHKQISGSKTEEFEVSLPSKTYLAKMKGDNNVKFFFLGGVEGGSQTFATQAILEFEKPTIDVEISGTPKLLKNLKVKASFTNPLSVALEGGVFRFEGAGIKDAVVAPVDKVKANAVCKVEVNIQPRKVGSRRIIVGFSSKQLQAVRGSVDIVVA</sequence>
<proteinExistence type="predicted"/>
<dbReference type="Pfam" id="PF00927">
    <property type="entry name" value="Transglut_C"/>
    <property type="match status" value="2"/>
</dbReference>
<evidence type="ECO:0000313" key="4">
    <source>
        <dbReference type="Proteomes" id="UP001642483"/>
    </source>
</evidence>
<dbReference type="InterPro" id="IPR038765">
    <property type="entry name" value="Papain-like_cys_pep_sf"/>
</dbReference>
<feature type="domain" description="Transglutaminase C-terminal" evidence="2">
    <location>
        <begin position="258"/>
        <end position="353"/>
    </location>
</feature>
<dbReference type="Proteomes" id="UP001642483">
    <property type="component" value="Unassembled WGS sequence"/>
</dbReference>
<gene>
    <name evidence="3" type="ORF">CVLEPA_LOCUS30386</name>
</gene>
<evidence type="ECO:0000313" key="3">
    <source>
        <dbReference type="EMBL" id="CAK8697106.1"/>
    </source>
</evidence>
<dbReference type="SUPFAM" id="SSF49309">
    <property type="entry name" value="Transglutaminase, two C-terminal domains"/>
    <property type="match status" value="2"/>
</dbReference>
<dbReference type="InterPro" id="IPR036985">
    <property type="entry name" value="Transglutaminase-like_sf"/>
</dbReference>
<dbReference type="InterPro" id="IPR036238">
    <property type="entry name" value="Transglutaminase_C_sf"/>
</dbReference>
<dbReference type="InterPro" id="IPR013783">
    <property type="entry name" value="Ig-like_fold"/>
</dbReference>
<feature type="region of interest" description="Disordered" evidence="1">
    <location>
        <begin position="1"/>
        <end position="26"/>
    </location>
</feature>